<dbReference type="Pfam" id="PF18758">
    <property type="entry name" value="KDZ"/>
    <property type="match status" value="1"/>
</dbReference>
<gene>
    <name evidence="1" type="ORF">GPECTOR_1089g366</name>
</gene>
<dbReference type="STRING" id="33097.A0A150FVB6"/>
<protein>
    <recommendedName>
        <fullName evidence="3">DDE Tnp4 domain-containing protein</fullName>
    </recommendedName>
</protein>
<evidence type="ECO:0000313" key="2">
    <source>
        <dbReference type="Proteomes" id="UP000075714"/>
    </source>
</evidence>
<dbReference type="PANTHER" id="PTHR33104:SF2">
    <property type="entry name" value="CXC3 LIKE CYSTEINE CLUSTER DOMAIN-CONTAINING PROTEIN"/>
    <property type="match status" value="1"/>
</dbReference>
<accession>A0A150FVB6</accession>
<dbReference type="EMBL" id="LSYV01001084">
    <property type="protein sequence ID" value="KXZ40970.1"/>
    <property type="molecule type" value="Genomic_DNA"/>
</dbReference>
<proteinExistence type="predicted"/>
<comment type="caution">
    <text evidence="1">The sequence shown here is derived from an EMBL/GenBank/DDBJ whole genome shotgun (WGS) entry which is preliminary data.</text>
</comment>
<dbReference type="Proteomes" id="UP000075714">
    <property type="component" value="Unassembled WGS sequence"/>
</dbReference>
<sequence>MGIGALVCRHGFVTAMCSMQTDENFLYFELLLEHALPKIQVPSLKAVFMDVACKFEGFWRGRHGQGPFTNLTFAIGPWHIRPHKPECNIRYNSRYIGGLGLTYGDLIEHLWADIRRHWFITAYMSPAARQDFITQLVRFRHRKKEEGLARQLGKWAQTAIKQKETIIKRYDRTKVLCMLVDT</sequence>
<evidence type="ECO:0000313" key="1">
    <source>
        <dbReference type="EMBL" id="KXZ40970.1"/>
    </source>
</evidence>
<dbReference type="InterPro" id="IPR040521">
    <property type="entry name" value="KDZ"/>
</dbReference>
<dbReference type="AlphaFoldDB" id="A0A150FVB6"/>
<evidence type="ECO:0008006" key="3">
    <source>
        <dbReference type="Google" id="ProtNLM"/>
    </source>
</evidence>
<dbReference type="PANTHER" id="PTHR33104">
    <property type="entry name" value="SI:DKEY-29D5.2"/>
    <property type="match status" value="1"/>
</dbReference>
<name>A0A150FVB6_GONPE</name>
<organism evidence="1 2">
    <name type="scientific">Gonium pectorale</name>
    <name type="common">Green alga</name>
    <dbReference type="NCBI Taxonomy" id="33097"/>
    <lineage>
        <taxon>Eukaryota</taxon>
        <taxon>Viridiplantae</taxon>
        <taxon>Chlorophyta</taxon>
        <taxon>core chlorophytes</taxon>
        <taxon>Chlorophyceae</taxon>
        <taxon>CS clade</taxon>
        <taxon>Chlamydomonadales</taxon>
        <taxon>Volvocaceae</taxon>
        <taxon>Gonium</taxon>
    </lineage>
</organism>
<keyword evidence="2" id="KW-1185">Reference proteome</keyword>
<dbReference type="OrthoDB" id="545266at2759"/>
<reference evidence="2" key="1">
    <citation type="journal article" date="2016" name="Nat. Commun.">
        <title>The Gonium pectorale genome demonstrates co-option of cell cycle regulation during the evolution of multicellularity.</title>
        <authorList>
            <person name="Hanschen E.R."/>
            <person name="Marriage T.N."/>
            <person name="Ferris P.J."/>
            <person name="Hamaji T."/>
            <person name="Toyoda A."/>
            <person name="Fujiyama A."/>
            <person name="Neme R."/>
            <person name="Noguchi H."/>
            <person name="Minakuchi Y."/>
            <person name="Suzuki M."/>
            <person name="Kawai-Toyooka H."/>
            <person name="Smith D.R."/>
            <person name="Sparks H."/>
            <person name="Anderson J."/>
            <person name="Bakaric R."/>
            <person name="Luria V."/>
            <person name="Karger A."/>
            <person name="Kirschner M.W."/>
            <person name="Durand P.M."/>
            <person name="Michod R.E."/>
            <person name="Nozaki H."/>
            <person name="Olson B.J."/>
        </authorList>
    </citation>
    <scope>NUCLEOTIDE SEQUENCE [LARGE SCALE GENOMIC DNA]</scope>
    <source>
        <strain evidence="2">NIES-2863</strain>
    </source>
</reference>